<dbReference type="AlphaFoldDB" id="A0A975K093"/>
<evidence type="ECO:0000256" key="2">
    <source>
        <dbReference type="ARBA" id="ARBA00001964"/>
    </source>
</evidence>
<keyword evidence="4" id="KW-0786">Thiamine pyrophosphate</keyword>
<comment type="cofactor">
    <cofactor evidence="1">
        <name>Mg(2+)</name>
        <dbReference type="ChEBI" id="CHEBI:18420"/>
    </cofactor>
</comment>
<dbReference type="Proteomes" id="UP000682202">
    <property type="component" value="Chromosome"/>
</dbReference>
<comment type="cofactor">
    <cofactor evidence="2">
        <name>thiamine diphosphate</name>
        <dbReference type="ChEBI" id="CHEBI:58937"/>
    </cofactor>
</comment>
<dbReference type="InterPro" id="IPR050642">
    <property type="entry name" value="PDH_E1_Alpha_Subunit"/>
</dbReference>
<evidence type="ECO:0000256" key="1">
    <source>
        <dbReference type="ARBA" id="ARBA00001946"/>
    </source>
</evidence>
<gene>
    <name evidence="6" type="ORF">F6B93_19630</name>
</gene>
<dbReference type="GO" id="GO:0004739">
    <property type="term" value="F:pyruvate dehydrogenase (acetyl-transferring) activity"/>
    <property type="evidence" value="ECO:0007669"/>
    <property type="project" value="TreeGrafter"/>
</dbReference>
<feature type="domain" description="Dehydrogenase E1 component" evidence="5">
    <location>
        <begin position="15"/>
        <end position="247"/>
    </location>
</feature>
<dbReference type="PANTHER" id="PTHR11516">
    <property type="entry name" value="PYRUVATE DEHYDROGENASE E1 COMPONENT, ALPHA SUBUNIT BACTERIAL AND ORGANELLAR"/>
    <property type="match status" value="1"/>
</dbReference>
<evidence type="ECO:0000313" key="6">
    <source>
        <dbReference type="EMBL" id="QUR68987.1"/>
    </source>
</evidence>
<dbReference type="RefSeq" id="WP_211696573.1">
    <property type="nucleotide sequence ID" value="NZ_CP046600.1"/>
</dbReference>
<dbReference type="InterPro" id="IPR029061">
    <property type="entry name" value="THDP-binding"/>
</dbReference>
<dbReference type="CDD" id="cd02000">
    <property type="entry name" value="TPP_E1_PDC_ADC_BCADC"/>
    <property type="match status" value="1"/>
</dbReference>
<evidence type="ECO:0000313" key="7">
    <source>
        <dbReference type="Proteomes" id="UP000682202"/>
    </source>
</evidence>
<dbReference type="GO" id="GO:0000287">
    <property type="term" value="F:magnesium ion binding"/>
    <property type="evidence" value="ECO:0007669"/>
    <property type="project" value="UniProtKB-ARBA"/>
</dbReference>
<keyword evidence="3" id="KW-0560">Oxidoreductase</keyword>
<dbReference type="InterPro" id="IPR001017">
    <property type="entry name" value="DH_E1"/>
</dbReference>
<dbReference type="Pfam" id="PF00676">
    <property type="entry name" value="E1_dh"/>
    <property type="match status" value="1"/>
</dbReference>
<evidence type="ECO:0000256" key="3">
    <source>
        <dbReference type="ARBA" id="ARBA00023002"/>
    </source>
</evidence>
<accession>A0A975K093</accession>
<dbReference type="PANTHER" id="PTHR11516:SF60">
    <property type="entry name" value="PYRUVATE DEHYDROGENASE E1 COMPONENT SUBUNIT ALPHA"/>
    <property type="match status" value="1"/>
</dbReference>
<proteinExistence type="predicted"/>
<protein>
    <submittedName>
        <fullName evidence="6">Thiamine pyrophosphate-dependent dehydrogenase E1 component subunit alpha</fullName>
    </submittedName>
</protein>
<dbReference type="Gene3D" id="3.40.50.970">
    <property type="match status" value="1"/>
</dbReference>
<evidence type="ECO:0000259" key="5">
    <source>
        <dbReference type="Pfam" id="PF00676"/>
    </source>
</evidence>
<dbReference type="EMBL" id="CP046600">
    <property type="protein sequence ID" value="QUR68987.1"/>
    <property type="molecule type" value="Genomic_DNA"/>
</dbReference>
<reference evidence="6" key="1">
    <citation type="submission" date="2019-12" db="EMBL/GenBank/DDBJ databases">
        <title>Mycobacterium spongiae sp. nov.</title>
        <authorList>
            <person name="Stinear T."/>
        </authorList>
    </citation>
    <scope>NUCLEOTIDE SEQUENCE</scope>
    <source>
        <strain evidence="6">FSD4b-SM</strain>
    </source>
</reference>
<organism evidence="6 7">
    <name type="scientific">Mycobacterium spongiae</name>
    <dbReference type="NCBI Taxonomy" id="886343"/>
    <lineage>
        <taxon>Bacteria</taxon>
        <taxon>Bacillati</taxon>
        <taxon>Actinomycetota</taxon>
        <taxon>Actinomycetes</taxon>
        <taxon>Mycobacteriales</taxon>
        <taxon>Mycobacteriaceae</taxon>
        <taxon>Mycobacterium</taxon>
    </lineage>
</organism>
<name>A0A975K093_9MYCO</name>
<dbReference type="KEGG" id="mspg:F6B93_19630"/>
<dbReference type="SUPFAM" id="SSF52518">
    <property type="entry name" value="Thiamin diphosphate-binding fold (THDP-binding)"/>
    <property type="match status" value="1"/>
</dbReference>
<evidence type="ECO:0000256" key="4">
    <source>
        <dbReference type="ARBA" id="ARBA00023052"/>
    </source>
</evidence>
<dbReference type="GO" id="GO:0006086">
    <property type="term" value="P:pyruvate decarboxylation to acetyl-CoA"/>
    <property type="evidence" value="ECO:0007669"/>
    <property type="project" value="TreeGrafter"/>
</dbReference>
<keyword evidence="7" id="KW-1185">Reference proteome</keyword>
<sequence length="356" mass="37859">MGSHSGFEPAAAYRMMVRMRLVEEALVQAWVDGLVPGEYHSGIGEEAINAGVLMHLDGRDALALDHRNTAPMVGRGVDPLSLMLELLGSENGMNRGMAGHMHVMDPELRAAADGMVGAAGPLAVGNAVANTMLRPGRVAIAFHGEAAMNQGMLMESYNMAVAWRLPVIFVCKDNKWSITTYSSDVTGGTPIDRARGFGLKVARANGSRVESVYAAAGELIARARAGKGPGFLYVTCHRPGGHFEGDPLVRLLTNPGRQAQVWGPGMKDAVLSPEGATLGPRAAALNLLTKRGVRAARDWKLRSRLDPLRRGRRRVGQHAAAQIETSEGREIAEAIETAKAAIGTRRTFGVSSGGAR</sequence>